<keyword evidence="3" id="KW-1185">Reference proteome</keyword>
<accession>A0A9Q1BDH7</accession>
<dbReference type="EMBL" id="JAIZAY010000021">
    <property type="protein sequence ID" value="KAJ8021423.1"/>
    <property type="molecule type" value="Genomic_DNA"/>
</dbReference>
<dbReference type="Proteomes" id="UP001152320">
    <property type="component" value="Chromosome 21"/>
</dbReference>
<proteinExistence type="predicted"/>
<gene>
    <name evidence="2" type="ORF">HOLleu_38613</name>
</gene>
<name>A0A9Q1BDH7_HOLLE</name>
<protein>
    <submittedName>
        <fullName evidence="2">Uncharacterized protein</fullName>
    </submittedName>
</protein>
<comment type="caution">
    <text evidence="2">The sequence shown here is derived from an EMBL/GenBank/DDBJ whole genome shotgun (WGS) entry which is preliminary data.</text>
</comment>
<evidence type="ECO:0000256" key="1">
    <source>
        <dbReference type="SAM" id="SignalP"/>
    </source>
</evidence>
<dbReference type="AlphaFoldDB" id="A0A9Q1BDH7"/>
<organism evidence="2 3">
    <name type="scientific">Holothuria leucospilota</name>
    <name type="common">Black long sea cucumber</name>
    <name type="synonym">Mertensiothuria leucospilota</name>
    <dbReference type="NCBI Taxonomy" id="206669"/>
    <lineage>
        <taxon>Eukaryota</taxon>
        <taxon>Metazoa</taxon>
        <taxon>Echinodermata</taxon>
        <taxon>Eleutherozoa</taxon>
        <taxon>Echinozoa</taxon>
        <taxon>Holothuroidea</taxon>
        <taxon>Aspidochirotacea</taxon>
        <taxon>Aspidochirotida</taxon>
        <taxon>Holothuriidae</taxon>
        <taxon>Holothuria</taxon>
    </lineage>
</organism>
<feature type="chain" id="PRO_5040469505" evidence="1">
    <location>
        <begin position="26"/>
        <end position="110"/>
    </location>
</feature>
<keyword evidence="1" id="KW-0732">Signal</keyword>
<evidence type="ECO:0000313" key="3">
    <source>
        <dbReference type="Proteomes" id="UP001152320"/>
    </source>
</evidence>
<sequence length="110" mass="12120">MTSTGRSILCIAIAAAFIVFTEAEAAHPGSIKLETEWTEVRDLLYEAQVTLCKLQRRLSVVISDGVNVLPLASESESDLLMTRGNGHLTALEPLEASKRARRCSFWKILC</sequence>
<evidence type="ECO:0000313" key="2">
    <source>
        <dbReference type="EMBL" id="KAJ8021423.1"/>
    </source>
</evidence>
<feature type="signal peptide" evidence="1">
    <location>
        <begin position="1"/>
        <end position="25"/>
    </location>
</feature>
<reference evidence="2" key="1">
    <citation type="submission" date="2021-10" db="EMBL/GenBank/DDBJ databases">
        <title>Tropical sea cucumber genome reveals ecological adaptation and Cuvierian tubules defense mechanism.</title>
        <authorList>
            <person name="Chen T."/>
        </authorList>
    </citation>
    <scope>NUCLEOTIDE SEQUENCE</scope>
    <source>
        <strain evidence="2">Nanhai2018</strain>
        <tissue evidence="2">Muscle</tissue>
    </source>
</reference>